<dbReference type="Pfam" id="PF21989">
    <property type="entry name" value="RA_2"/>
    <property type="match status" value="1"/>
</dbReference>
<dbReference type="PANTHER" id="PTHR11243">
    <property type="entry name" value="GROWTH FACTOR RECEPTOR-BOUND PROTEIN"/>
    <property type="match status" value="1"/>
</dbReference>
<comment type="caution">
    <text evidence="2">The sequence shown here is derived from an EMBL/GenBank/DDBJ whole genome shotgun (WGS) entry which is preliminary data.</text>
</comment>
<dbReference type="PANTHER" id="PTHR11243:SF23">
    <property type="entry name" value="LD06925P"/>
    <property type="match status" value="1"/>
</dbReference>
<gene>
    <name evidence="2" type="ORF">GIL414_LOCUS74527</name>
</gene>
<evidence type="ECO:0000259" key="1">
    <source>
        <dbReference type="PROSITE" id="PS50200"/>
    </source>
</evidence>
<dbReference type="GO" id="GO:0007165">
    <property type="term" value="P:signal transduction"/>
    <property type="evidence" value="ECO:0007669"/>
    <property type="project" value="InterPro"/>
</dbReference>
<dbReference type="InterPro" id="IPR039664">
    <property type="entry name" value="GRB/APBB1IP"/>
</dbReference>
<dbReference type="InterPro" id="IPR029071">
    <property type="entry name" value="Ubiquitin-like_domsf"/>
</dbReference>
<dbReference type="Proteomes" id="UP000681720">
    <property type="component" value="Unassembled WGS sequence"/>
</dbReference>
<dbReference type="AlphaFoldDB" id="A0A8S3IAT8"/>
<dbReference type="SUPFAM" id="SSF54236">
    <property type="entry name" value="Ubiquitin-like"/>
    <property type="match status" value="1"/>
</dbReference>
<sequence length="160" mass="18557">MVTLTSTTKQTTSMILDQDDSISSNSQHTSKLLIRTYNDDGSTKSILIDDSMSIRDVLFVLVHKNHREPDIDYALVEILPDLHMERIFEDHQRLTEAILMWPTTSPNRLIFTKRLEKYALFRATSSFLAKDGAMIVYDELLKMPDMDGIIYLKEKSRKSW</sequence>
<dbReference type="SMART" id="SM00314">
    <property type="entry name" value="RA"/>
    <property type="match status" value="1"/>
</dbReference>
<feature type="non-terminal residue" evidence="2">
    <location>
        <position position="1"/>
    </location>
</feature>
<organism evidence="2 3">
    <name type="scientific">Rotaria magnacalcarata</name>
    <dbReference type="NCBI Taxonomy" id="392030"/>
    <lineage>
        <taxon>Eukaryota</taxon>
        <taxon>Metazoa</taxon>
        <taxon>Spiralia</taxon>
        <taxon>Gnathifera</taxon>
        <taxon>Rotifera</taxon>
        <taxon>Eurotatoria</taxon>
        <taxon>Bdelloidea</taxon>
        <taxon>Philodinida</taxon>
        <taxon>Philodinidae</taxon>
        <taxon>Rotaria</taxon>
    </lineage>
</organism>
<feature type="domain" description="Ras-associating" evidence="1">
    <location>
        <begin position="30"/>
        <end position="116"/>
    </location>
</feature>
<protein>
    <recommendedName>
        <fullName evidence="1">Ras-associating domain-containing protein</fullName>
    </recommendedName>
</protein>
<dbReference type="EMBL" id="CAJOBJ010341029">
    <property type="protein sequence ID" value="CAF5195060.1"/>
    <property type="molecule type" value="Genomic_DNA"/>
</dbReference>
<name>A0A8S3IAT8_9BILA</name>
<accession>A0A8S3IAT8</accession>
<reference evidence="2" key="1">
    <citation type="submission" date="2021-02" db="EMBL/GenBank/DDBJ databases">
        <authorList>
            <person name="Nowell W R."/>
        </authorList>
    </citation>
    <scope>NUCLEOTIDE SEQUENCE</scope>
</reference>
<proteinExistence type="predicted"/>
<dbReference type="Gene3D" id="3.10.20.90">
    <property type="entry name" value="Phosphatidylinositol 3-kinase Catalytic Subunit, Chain A, domain 1"/>
    <property type="match status" value="1"/>
</dbReference>
<dbReference type="PROSITE" id="PS50200">
    <property type="entry name" value="RA"/>
    <property type="match status" value="1"/>
</dbReference>
<dbReference type="InterPro" id="IPR000159">
    <property type="entry name" value="RA_dom"/>
</dbReference>
<evidence type="ECO:0000313" key="2">
    <source>
        <dbReference type="EMBL" id="CAF5195060.1"/>
    </source>
</evidence>
<evidence type="ECO:0000313" key="3">
    <source>
        <dbReference type="Proteomes" id="UP000681720"/>
    </source>
</evidence>